<sequence length="59" mass="6463">MGDVVKPEFASSLGEVVELEEISTCPECGSRLFEVVETRSSNGPYCRCSECGWEGRDDS</sequence>
<evidence type="ECO:0008006" key="2">
    <source>
        <dbReference type="Google" id="ProtNLM"/>
    </source>
</evidence>
<organism evidence="1">
    <name type="scientific">marine sediment metagenome</name>
    <dbReference type="NCBI Taxonomy" id="412755"/>
    <lineage>
        <taxon>unclassified sequences</taxon>
        <taxon>metagenomes</taxon>
        <taxon>ecological metagenomes</taxon>
    </lineage>
</organism>
<name>A0A0F9AMI1_9ZZZZ</name>
<dbReference type="EMBL" id="LAZR01045176">
    <property type="protein sequence ID" value="KKK99505.1"/>
    <property type="molecule type" value="Genomic_DNA"/>
</dbReference>
<gene>
    <name evidence="1" type="ORF">LCGC14_2632060</name>
</gene>
<evidence type="ECO:0000313" key="1">
    <source>
        <dbReference type="EMBL" id="KKK99505.1"/>
    </source>
</evidence>
<accession>A0A0F9AMI1</accession>
<dbReference type="AlphaFoldDB" id="A0A0F9AMI1"/>
<protein>
    <recommendedName>
        <fullName evidence="2">TFIIS-type domain-containing protein</fullName>
    </recommendedName>
</protein>
<reference evidence="1" key="1">
    <citation type="journal article" date="2015" name="Nature">
        <title>Complex archaea that bridge the gap between prokaryotes and eukaryotes.</title>
        <authorList>
            <person name="Spang A."/>
            <person name="Saw J.H."/>
            <person name="Jorgensen S.L."/>
            <person name="Zaremba-Niedzwiedzka K."/>
            <person name="Martijn J."/>
            <person name="Lind A.E."/>
            <person name="van Eijk R."/>
            <person name="Schleper C."/>
            <person name="Guy L."/>
            <person name="Ettema T.J."/>
        </authorList>
    </citation>
    <scope>NUCLEOTIDE SEQUENCE</scope>
</reference>
<comment type="caution">
    <text evidence="1">The sequence shown here is derived from an EMBL/GenBank/DDBJ whole genome shotgun (WGS) entry which is preliminary data.</text>
</comment>
<proteinExistence type="predicted"/>